<evidence type="ECO:0000313" key="6">
    <source>
        <dbReference type="Proteomes" id="UP000309676"/>
    </source>
</evidence>
<keyword evidence="1" id="KW-0805">Transcription regulation</keyword>
<dbReference type="InterPro" id="IPR003313">
    <property type="entry name" value="AraC-bd"/>
</dbReference>
<comment type="caution">
    <text evidence="5">The sequence shown here is derived from an EMBL/GenBank/DDBJ whole genome shotgun (WGS) entry which is preliminary data.</text>
</comment>
<keyword evidence="3" id="KW-0804">Transcription</keyword>
<reference evidence="5 6" key="1">
    <citation type="submission" date="2019-05" db="EMBL/GenBank/DDBJ databases">
        <authorList>
            <person name="Narsing Rao M.P."/>
            <person name="Li W.J."/>
        </authorList>
    </citation>
    <scope>NUCLEOTIDE SEQUENCE [LARGE SCALE GENOMIC DNA]</scope>
    <source>
        <strain evidence="5 6">SYSU_K30003</strain>
    </source>
</reference>
<accession>A0A5R9GD58</accession>
<dbReference type="OrthoDB" id="241790at2"/>
<dbReference type="Proteomes" id="UP000309676">
    <property type="component" value="Unassembled WGS sequence"/>
</dbReference>
<dbReference type="PROSITE" id="PS01124">
    <property type="entry name" value="HTH_ARAC_FAMILY_2"/>
    <property type="match status" value="1"/>
</dbReference>
<dbReference type="InterPro" id="IPR018060">
    <property type="entry name" value="HTH_AraC"/>
</dbReference>
<dbReference type="Pfam" id="PF12833">
    <property type="entry name" value="HTH_18"/>
    <property type="match status" value="1"/>
</dbReference>
<dbReference type="InterPro" id="IPR018062">
    <property type="entry name" value="HTH_AraC-typ_CS"/>
</dbReference>
<dbReference type="EMBL" id="VCIW01000011">
    <property type="protein sequence ID" value="TLS51114.1"/>
    <property type="molecule type" value="Genomic_DNA"/>
</dbReference>
<dbReference type="PANTHER" id="PTHR43280:SF2">
    <property type="entry name" value="HTH-TYPE TRANSCRIPTIONAL REGULATOR EXSA"/>
    <property type="match status" value="1"/>
</dbReference>
<dbReference type="GO" id="GO:0043565">
    <property type="term" value="F:sequence-specific DNA binding"/>
    <property type="evidence" value="ECO:0007669"/>
    <property type="project" value="InterPro"/>
</dbReference>
<dbReference type="InterPro" id="IPR014710">
    <property type="entry name" value="RmlC-like_jellyroll"/>
</dbReference>
<dbReference type="Pfam" id="PF02311">
    <property type="entry name" value="AraC_binding"/>
    <property type="match status" value="1"/>
</dbReference>
<dbReference type="SMART" id="SM00342">
    <property type="entry name" value="HTH_ARAC"/>
    <property type="match status" value="1"/>
</dbReference>
<dbReference type="PROSITE" id="PS00041">
    <property type="entry name" value="HTH_ARAC_FAMILY_1"/>
    <property type="match status" value="1"/>
</dbReference>
<keyword evidence="2" id="KW-0238">DNA-binding</keyword>
<dbReference type="RefSeq" id="WP_138195466.1">
    <property type="nucleotide sequence ID" value="NZ_VCIW01000011.1"/>
</dbReference>
<protein>
    <submittedName>
        <fullName evidence="5">Helix-turn-helix domain-containing protein</fullName>
    </submittedName>
</protein>
<dbReference type="InterPro" id="IPR009057">
    <property type="entry name" value="Homeodomain-like_sf"/>
</dbReference>
<proteinExistence type="predicted"/>
<name>A0A5R9GD58_9BACL</name>
<dbReference type="Gene3D" id="1.10.10.60">
    <property type="entry name" value="Homeodomain-like"/>
    <property type="match status" value="2"/>
</dbReference>
<evidence type="ECO:0000256" key="1">
    <source>
        <dbReference type="ARBA" id="ARBA00023015"/>
    </source>
</evidence>
<evidence type="ECO:0000259" key="4">
    <source>
        <dbReference type="PROSITE" id="PS01124"/>
    </source>
</evidence>
<evidence type="ECO:0000256" key="2">
    <source>
        <dbReference type="ARBA" id="ARBA00023125"/>
    </source>
</evidence>
<sequence>MNRRHPERLTNERYLTLSSPFRIFKHEISVPIDVHWHEFYELALVVSGEGTHVLNGAPGPMRRGTMFLLSPADFHELIPDAGETLRLFNVIFTRQFLRDELYALLFHEPREYAFDFEERDMPPLVDACERLWTESREPGFGSDLLIQGSLERLLIELARRARTAHGGGGVRPQPGHPSIRRAIAYIERHFRDAISLSDVSSYAGLSAGHFSECFRAQVGSTFQSFLQQQRLRFAASLLTATTLPVTEICYASGFNTVSHFEKAFKSRFDASPRAYRQRRTLVTPPERSESDP</sequence>
<dbReference type="SUPFAM" id="SSF51215">
    <property type="entry name" value="Regulatory protein AraC"/>
    <property type="match status" value="1"/>
</dbReference>
<dbReference type="SUPFAM" id="SSF46689">
    <property type="entry name" value="Homeodomain-like"/>
    <property type="match status" value="2"/>
</dbReference>
<evidence type="ECO:0000313" key="5">
    <source>
        <dbReference type="EMBL" id="TLS51114.1"/>
    </source>
</evidence>
<gene>
    <name evidence="5" type="ORF">FE782_17150</name>
</gene>
<feature type="domain" description="HTH araC/xylS-type" evidence="4">
    <location>
        <begin position="180"/>
        <end position="278"/>
    </location>
</feature>
<dbReference type="AlphaFoldDB" id="A0A5R9GD58"/>
<dbReference type="InterPro" id="IPR037923">
    <property type="entry name" value="HTH-like"/>
</dbReference>
<evidence type="ECO:0000256" key="3">
    <source>
        <dbReference type="ARBA" id="ARBA00023163"/>
    </source>
</evidence>
<dbReference type="Gene3D" id="2.60.120.10">
    <property type="entry name" value="Jelly Rolls"/>
    <property type="match status" value="1"/>
</dbReference>
<organism evidence="5 6">
    <name type="scientific">Paenibacillus antri</name>
    <dbReference type="NCBI Taxonomy" id="2582848"/>
    <lineage>
        <taxon>Bacteria</taxon>
        <taxon>Bacillati</taxon>
        <taxon>Bacillota</taxon>
        <taxon>Bacilli</taxon>
        <taxon>Bacillales</taxon>
        <taxon>Paenibacillaceae</taxon>
        <taxon>Paenibacillus</taxon>
    </lineage>
</organism>
<dbReference type="GO" id="GO:0003700">
    <property type="term" value="F:DNA-binding transcription factor activity"/>
    <property type="evidence" value="ECO:0007669"/>
    <property type="project" value="InterPro"/>
</dbReference>
<dbReference type="PANTHER" id="PTHR43280">
    <property type="entry name" value="ARAC-FAMILY TRANSCRIPTIONAL REGULATOR"/>
    <property type="match status" value="1"/>
</dbReference>
<keyword evidence="6" id="KW-1185">Reference proteome</keyword>